<dbReference type="SUPFAM" id="SSF101790">
    <property type="entry name" value="Aminomethyltransferase beta-barrel domain"/>
    <property type="match status" value="1"/>
</dbReference>
<comment type="caution">
    <text evidence="10">The sequence shown here is derived from an EMBL/GenBank/DDBJ whole genome shotgun (WGS) entry which is preliminary data.</text>
</comment>
<reference evidence="10 11" key="1">
    <citation type="submission" date="2023-12" db="EMBL/GenBank/DDBJ databases">
        <title>Baltic Sea Cyanobacteria.</title>
        <authorList>
            <person name="Delbaje E."/>
            <person name="Fewer D.P."/>
            <person name="Shishido T.K."/>
        </authorList>
    </citation>
    <scope>NUCLEOTIDE SEQUENCE [LARGE SCALE GENOMIC DNA]</scope>
    <source>
        <strain evidence="10 11">UHCC 0139</strain>
    </source>
</reference>
<feature type="domain" description="GCVT N-terminal" evidence="8">
    <location>
        <begin position="14"/>
        <end position="270"/>
    </location>
</feature>
<evidence type="ECO:0000256" key="3">
    <source>
        <dbReference type="ARBA" id="ARBA00022576"/>
    </source>
</evidence>
<comment type="function">
    <text evidence="7">The glycine cleavage system catalyzes the degradation of glycine.</text>
</comment>
<dbReference type="Proteomes" id="UP001304461">
    <property type="component" value="Unassembled WGS sequence"/>
</dbReference>
<name>A0ABU5RQI2_9CYAN</name>
<feature type="domain" description="Aminomethyltransferase C-terminal" evidence="9">
    <location>
        <begin position="291"/>
        <end position="368"/>
    </location>
</feature>
<gene>
    <name evidence="7 10" type="primary">gcvT</name>
    <name evidence="10" type="ORF">VB738_01965</name>
</gene>
<dbReference type="Gene3D" id="4.10.1250.10">
    <property type="entry name" value="Aminomethyltransferase fragment"/>
    <property type="match status" value="1"/>
</dbReference>
<dbReference type="Gene3D" id="2.40.30.110">
    <property type="entry name" value="Aminomethyltransferase beta-barrel domains"/>
    <property type="match status" value="1"/>
</dbReference>
<dbReference type="SUPFAM" id="SSF103025">
    <property type="entry name" value="Folate-binding domain"/>
    <property type="match status" value="1"/>
</dbReference>
<comment type="subunit">
    <text evidence="7">The glycine cleavage system is composed of four proteins: P, T, L and H.</text>
</comment>
<protein>
    <recommendedName>
        <fullName evidence="2 7">Aminomethyltransferase</fullName>
        <ecNumber evidence="2 7">2.1.2.10</ecNumber>
    </recommendedName>
    <alternativeName>
        <fullName evidence="5 7">Glycine cleavage system T protein</fullName>
    </alternativeName>
</protein>
<dbReference type="InterPro" id="IPR027266">
    <property type="entry name" value="TrmE/GcvT-like"/>
</dbReference>
<keyword evidence="4 7" id="KW-0808">Transferase</keyword>
<dbReference type="NCBIfam" id="TIGR00528">
    <property type="entry name" value="gcvT"/>
    <property type="match status" value="1"/>
</dbReference>
<evidence type="ECO:0000259" key="8">
    <source>
        <dbReference type="Pfam" id="PF01571"/>
    </source>
</evidence>
<evidence type="ECO:0000259" key="9">
    <source>
        <dbReference type="Pfam" id="PF08669"/>
    </source>
</evidence>
<comment type="catalytic activity">
    <reaction evidence="6 7">
        <text>N(6)-[(R)-S(8)-aminomethyldihydrolipoyl]-L-lysyl-[protein] + (6S)-5,6,7,8-tetrahydrofolate = N(6)-[(R)-dihydrolipoyl]-L-lysyl-[protein] + (6R)-5,10-methylene-5,6,7,8-tetrahydrofolate + NH4(+)</text>
        <dbReference type="Rhea" id="RHEA:16945"/>
        <dbReference type="Rhea" id="RHEA-COMP:10475"/>
        <dbReference type="Rhea" id="RHEA-COMP:10492"/>
        <dbReference type="ChEBI" id="CHEBI:15636"/>
        <dbReference type="ChEBI" id="CHEBI:28938"/>
        <dbReference type="ChEBI" id="CHEBI:57453"/>
        <dbReference type="ChEBI" id="CHEBI:83100"/>
        <dbReference type="ChEBI" id="CHEBI:83143"/>
        <dbReference type="EC" id="2.1.2.10"/>
    </reaction>
</comment>
<evidence type="ECO:0000313" key="10">
    <source>
        <dbReference type="EMBL" id="MEA5390018.1"/>
    </source>
</evidence>
<evidence type="ECO:0000256" key="1">
    <source>
        <dbReference type="ARBA" id="ARBA00008609"/>
    </source>
</evidence>
<organism evidence="10 11">
    <name type="scientific">Cyanobium gracile UHCC 0139</name>
    <dbReference type="NCBI Taxonomy" id="3110308"/>
    <lineage>
        <taxon>Bacteria</taxon>
        <taxon>Bacillati</taxon>
        <taxon>Cyanobacteriota</taxon>
        <taxon>Cyanophyceae</taxon>
        <taxon>Synechococcales</taxon>
        <taxon>Prochlorococcaceae</taxon>
        <taxon>Cyanobium</taxon>
    </lineage>
</organism>
<evidence type="ECO:0000256" key="2">
    <source>
        <dbReference type="ARBA" id="ARBA00012616"/>
    </source>
</evidence>
<dbReference type="HAMAP" id="MF_00259">
    <property type="entry name" value="GcvT"/>
    <property type="match status" value="1"/>
</dbReference>
<dbReference type="InterPro" id="IPR013977">
    <property type="entry name" value="GcvT_C"/>
</dbReference>
<evidence type="ECO:0000256" key="6">
    <source>
        <dbReference type="ARBA" id="ARBA00047665"/>
    </source>
</evidence>
<sequence length="371" mass="39372">MDPTPLRRTPLDAAATEAGARMVPFAGWQMAIQFAGLVQEHNAVRQHCGLFDISHMGVLTLRGQGTKDALQRLVPTDLFRIGPGEACYTVLLNDAGGIRDDLIVYDRGRVSGPEGERDEVVLVINAACAEADTAWITSQLEPEGITISDRKGDGVLLALQGPEAPARLEALVGTSLAGLPRFGHRELAIDGAPVFVGRTGYTGEDGFELLLGREAGVALWQRLLAEGVTPCGLGARDTLRLEAAMHLYGNEMDAATTPLEAGLGWLVHLEMPADFIGRAALERQTAEGVGRKLVGLKLQGRAIARHGYPVLLDGEPVGEVTSGTWSPTLGEAVALAYVPAAAAKPGTVLAVEIRGRAEPAVVVKRPFYRRG</sequence>
<dbReference type="Gene3D" id="3.30.70.1400">
    <property type="entry name" value="Aminomethyltransferase beta-barrel domains"/>
    <property type="match status" value="1"/>
</dbReference>
<keyword evidence="11" id="KW-1185">Reference proteome</keyword>
<dbReference type="Gene3D" id="3.30.1360.120">
    <property type="entry name" value="Probable tRNA modification gtpase trme, domain 1"/>
    <property type="match status" value="1"/>
</dbReference>
<dbReference type="Pfam" id="PF08669">
    <property type="entry name" value="GCV_T_C"/>
    <property type="match status" value="1"/>
</dbReference>
<proteinExistence type="inferred from homology"/>
<dbReference type="InterPro" id="IPR028896">
    <property type="entry name" value="GcvT/YgfZ/DmdA"/>
</dbReference>
<dbReference type="EMBL" id="JAYGHX010000001">
    <property type="protein sequence ID" value="MEA5390018.1"/>
    <property type="molecule type" value="Genomic_DNA"/>
</dbReference>
<evidence type="ECO:0000256" key="5">
    <source>
        <dbReference type="ARBA" id="ARBA00031395"/>
    </source>
</evidence>
<dbReference type="InterPro" id="IPR029043">
    <property type="entry name" value="GcvT/YgfZ_C"/>
</dbReference>
<dbReference type="InterPro" id="IPR006222">
    <property type="entry name" value="GCVT_N"/>
</dbReference>
<dbReference type="Pfam" id="PF01571">
    <property type="entry name" value="GCV_T"/>
    <property type="match status" value="1"/>
</dbReference>
<dbReference type="PIRSF" id="PIRSF006487">
    <property type="entry name" value="GcvT"/>
    <property type="match status" value="1"/>
</dbReference>
<evidence type="ECO:0000313" key="11">
    <source>
        <dbReference type="Proteomes" id="UP001304461"/>
    </source>
</evidence>
<dbReference type="InterPro" id="IPR006223">
    <property type="entry name" value="GcvT"/>
</dbReference>
<evidence type="ECO:0000256" key="7">
    <source>
        <dbReference type="HAMAP-Rule" id="MF_00259"/>
    </source>
</evidence>
<dbReference type="PANTHER" id="PTHR43757">
    <property type="entry name" value="AMINOMETHYLTRANSFERASE"/>
    <property type="match status" value="1"/>
</dbReference>
<dbReference type="EC" id="2.1.2.10" evidence="2 7"/>
<dbReference type="GO" id="GO:0004047">
    <property type="term" value="F:aminomethyltransferase activity"/>
    <property type="evidence" value="ECO:0007669"/>
    <property type="project" value="UniProtKB-EC"/>
</dbReference>
<dbReference type="PANTHER" id="PTHR43757:SF2">
    <property type="entry name" value="AMINOMETHYLTRANSFERASE, MITOCHONDRIAL"/>
    <property type="match status" value="1"/>
</dbReference>
<evidence type="ECO:0000256" key="4">
    <source>
        <dbReference type="ARBA" id="ARBA00022679"/>
    </source>
</evidence>
<dbReference type="RefSeq" id="WP_323304139.1">
    <property type="nucleotide sequence ID" value="NZ_JAYGHX010000001.1"/>
</dbReference>
<dbReference type="NCBIfam" id="NF001567">
    <property type="entry name" value="PRK00389.1"/>
    <property type="match status" value="1"/>
</dbReference>
<dbReference type="InterPro" id="IPR022903">
    <property type="entry name" value="GcvT_bac"/>
</dbReference>
<comment type="similarity">
    <text evidence="1 7">Belongs to the GcvT family.</text>
</comment>
<keyword evidence="3 7" id="KW-0032">Aminotransferase</keyword>
<accession>A0ABU5RQI2</accession>